<evidence type="ECO:0000259" key="8">
    <source>
        <dbReference type="Pfam" id="PF07715"/>
    </source>
</evidence>
<comment type="subcellular location">
    <subcellularLocation>
        <location evidence="1 7">Cell outer membrane</location>
        <topology evidence="1 7">Multi-pass membrane protein</topology>
    </subcellularLocation>
</comment>
<organism evidence="9 10">
    <name type="scientific">Butyricimonas paravirosa</name>
    <dbReference type="NCBI Taxonomy" id="1472417"/>
    <lineage>
        <taxon>Bacteria</taxon>
        <taxon>Pseudomonadati</taxon>
        <taxon>Bacteroidota</taxon>
        <taxon>Bacteroidia</taxon>
        <taxon>Bacteroidales</taxon>
        <taxon>Odoribacteraceae</taxon>
        <taxon>Butyricimonas</taxon>
    </lineage>
</organism>
<evidence type="ECO:0000313" key="10">
    <source>
        <dbReference type="Proteomes" id="UP001302374"/>
    </source>
</evidence>
<evidence type="ECO:0000256" key="4">
    <source>
        <dbReference type="ARBA" id="ARBA00022692"/>
    </source>
</evidence>
<reference evidence="9 10" key="1">
    <citation type="submission" date="2019-09" db="EMBL/GenBank/DDBJ databases">
        <title>Butyricimonas paravirosa DSM 105722 (=214-4 = JCM 18677 = CCUG 65563).</title>
        <authorList>
            <person name="Le Roy T."/>
            <person name="Cani P.D."/>
        </authorList>
    </citation>
    <scope>NUCLEOTIDE SEQUENCE [LARGE SCALE GENOMIC DNA]</scope>
    <source>
        <strain evidence="9 10">DSM 105722</strain>
    </source>
</reference>
<dbReference type="Gene3D" id="2.40.170.20">
    <property type="entry name" value="TonB-dependent receptor, beta-barrel domain"/>
    <property type="match status" value="1"/>
</dbReference>
<dbReference type="InterPro" id="IPR012910">
    <property type="entry name" value="Plug_dom"/>
</dbReference>
<dbReference type="Pfam" id="PF07715">
    <property type="entry name" value="Plug"/>
    <property type="match status" value="1"/>
</dbReference>
<evidence type="ECO:0000256" key="1">
    <source>
        <dbReference type="ARBA" id="ARBA00004571"/>
    </source>
</evidence>
<feature type="domain" description="TonB-dependent receptor plug" evidence="8">
    <location>
        <begin position="222"/>
        <end position="348"/>
    </location>
</feature>
<protein>
    <submittedName>
        <fullName evidence="9">SusC/RagA family TonB-linked outer membrane protein</fullName>
    </submittedName>
</protein>
<dbReference type="NCBIfam" id="TIGR04057">
    <property type="entry name" value="SusC_RagA_signa"/>
    <property type="match status" value="1"/>
</dbReference>
<evidence type="ECO:0000313" key="9">
    <source>
        <dbReference type="EMBL" id="WOF14224.1"/>
    </source>
</evidence>
<gene>
    <name evidence="9" type="ORF">F1644_19070</name>
</gene>
<dbReference type="Proteomes" id="UP001302374">
    <property type="component" value="Chromosome"/>
</dbReference>
<keyword evidence="3 7" id="KW-1134">Transmembrane beta strand</keyword>
<dbReference type="PROSITE" id="PS52016">
    <property type="entry name" value="TONB_DEPENDENT_REC_3"/>
    <property type="match status" value="1"/>
</dbReference>
<proteinExistence type="inferred from homology"/>
<evidence type="ECO:0000256" key="2">
    <source>
        <dbReference type="ARBA" id="ARBA00022448"/>
    </source>
</evidence>
<keyword evidence="6 7" id="KW-0998">Cell outer membrane</keyword>
<evidence type="ECO:0000256" key="6">
    <source>
        <dbReference type="ARBA" id="ARBA00023237"/>
    </source>
</evidence>
<dbReference type="SUPFAM" id="SSF56935">
    <property type="entry name" value="Porins"/>
    <property type="match status" value="1"/>
</dbReference>
<dbReference type="EMBL" id="CP043839">
    <property type="protein sequence ID" value="WOF14224.1"/>
    <property type="molecule type" value="Genomic_DNA"/>
</dbReference>
<dbReference type="InterPro" id="IPR037066">
    <property type="entry name" value="Plug_dom_sf"/>
</dbReference>
<keyword evidence="5 7" id="KW-0472">Membrane</keyword>
<keyword evidence="10" id="KW-1185">Reference proteome</keyword>
<evidence type="ECO:0000256" key="5">
    <source>
        <dbReference type="ARBA" id="ARBA00023136"/>
    </source>
</evidence>
<dbReference type="Pfam" id="PF13715">
    <property type="entry name" value="CarbopepD_reg_2"/>
    <property type="match status" value="1"/>
</dbReference>
<evidence type="ECO:0000256" key="7">
    <source>
        <dbReference type="PROSITE-ProRule" id="PRU01360"/>
    </source>
</evidence>
<dbReference type="InterPro" id="IPR039426">
    <property type="entry name" value="TonB-dep_rcpt-like"/>
</dbReference>
<dbReference type="InterPro" id="IPR023997">
    <property type="entry name" value="TonB-dep_OMP_SusC/RagA_CS"/>
</dbReference>
<dbReference type="InterPro" id="IPR008969">
    <property type="entry name" value="CarboxyPept-like_regulatory"/>
</dbReference>
<keyword evidence="4 7" id="KW-0812">Transmembrane</keyword>
<dbReference type="NCBIfam" id="TIGR04056">
    <property type="entry name" value="OMP_RagA_SusC"/>
    <property type="match status" value="1"/>
</dbReference>
<name>A0ABZ0G0U3_9BACT</name>
<dbReference type="RefSeq" id="WP_087421779.1">
    <property type="nucleotide sequence ID" value="NZ_CANUDH010000047.1"/>
</dbReference>
<dbReference type="InterPro" id="IPR036942">
    <property type="entry name" value="Beta-barrel_TonB_sf"/>
</dbReference>
<keyword evidence="2 7" id="KW-0813">Transport</keyword>
<comment type="similarity">
    <text evidence="7">Belongs to the TonB-dependent receptor family.</text>
</comment>
<dbReference type="Gene3D" id="2.170.130.10">
    <property type="entry name" value="TonB-dependent receptor, plug domain"/>
    <property type="match status" value="1"/>
</dbReference>
<evidence type="ECO:0000256" key="3">
    <source>
        <dbReference type="ARBA" id="ARBA00022452"/>
    </source>
</evidence>
<sequence length="1191" mass="134564">MEKKRRWVYLRGILYLKNVKCKTLQVFLLQIMLLISWDVMAQDQRVTIHLEQVKIQEVFKEINKQTGLDFVYSAMQLNEIGMVSLDVKDVTVEVALKKLFEGKPFTCKFEMKSIIIRKVETVTAGKTSRTIRGVITDKSNEPLPGVTVLLKGTSVGTASNTKGEFVLEVTGSVDSLVVTFVGMKTQYVKLLPDKDSYRIRMEYDVEEMQEVVVTGYQTINRKRSTGAITSVNADKIMRPGVLSIDQMLEGQIPDMMFMSNSGEVGVVPKIRIRGTSTLIGNREPLWVVDGIVLQDPVNISPEELNNPDYVNRIGNAIAGLNPQDIERLDILKDAAATALYGAKAANGVIVITTKKGHIGKPIISYNMNVSYKRRPRYTDRQIDLMNSKERMEFSKDLVDSGYTFPGGMNMVGYEGLINQLYRGALTYDEFTKQVQYLECLNTDWFDLLTEDAFSHQHTVSISGGTETVRYYSSVGYAKDNDVIKGNNNERYTVALNLNADLSPRISTSLGINGNVTSREYSQDEIAPLDYAYNTSRTIPAFDENGDYYYYQNSGGTANSFRYNILNELENSSYDQEGSSISFNMTLNVKFTNYLNASVVGSYSTSNTDIEGWWGEKSHHVALLRQSEYGDAPAKGDDSESALPFGGELTTNSTRNRNYMLRVQLNLDKYFGQDKHNVNASVGYEVSSTKYKGNSSTMRGYYKDRGKQFSITTLNDYPAFKAWLEANAYPTISDNLTNLLSAYATVSYSYQSFFTLNGNVRFDGSNKFGDQSNDKLLPIWSISGNYTISEHEWLQRNWIDYIMLKASFGYQGNMLEGQSPTMIIKQLPTDPLYNELVSELSVYPNPNLKWEKTSSFNGGLTFSLFKRRLQMETSVYYKRTKDAFLTKQISTVNGLEEYVVNSGDVKNSGYSIAATIIPVETRDFNWILATSFSNVFNKMETLPGAEQFELNNFLNGTALVKGKPVGTFYSYKFVGLNPTNGYPIFDDMQERQEELEGLTKYDVYTRVLKATGNREPTMSGSINNTLRYKNWRLNMNLAYSLGSKVRLFKLFDSNTFLPENNVRREFVKRWRKTGDEKNTVIPAPNCYLTHYSSSGEKLPTIANNSLDMYNYSDIRVVSGNYLKCSTMSLTYEFPMEKLERIKLSRLALNLSATNLFTICSNKLKGQAPQQSGFAEIQLTDRPTYTVGVSVSF</sequence>
<dbReference type="InterPro" id="IPR023996">
    <property type="entry name" value="TonB-dep_OMP_SusC/RagA"/>
</dbReference>
<dbReference type="Gene3D" id="2.60.40.1120">
    <property type="entry name" value="Carboxypeptidase-like, regulatory domain"/>
    <property type="match status" value="1"/>
</dbReference>
<accession>A0ABZ0G0U3</accession>
<dbReference type="SUPFAM" id="SSF49464">
    <property type="entry name" value="Carboxypeptidase regulatory domain-like"/>
    <property type="match status" value="1"/>
</dbReference>